<organism evidence="2 3">
    <name type="scientific">Jaminaea rosea</name>
    <dbReference type="NCBI Taxonomy" id="1569628"/>
    <lineage>
        <taxon>Eukaryota</taxon>
        <taxon>Fungi</taxon>
        <taxon>Dikarya</taxon>
        <taxon>Basidiomycota</taxon>
        <taxon>Ustilaginomycotina</taxon>
        <taxon>Exobasidiomycetes</taxon>
        <taxon>Microstromatales</taxon>
        <taxon>Microstromatales incertae sedis</taxon>
        <taxon>Jaminaea</taxon>
    </lineage>
</organism>
<proteinExistence type="predicted"/>
<dbReference type="Proteomes" id="UP000245884">
    <property type="component" value="Unassembled WGS sequence"/>
</dbReference>
<dbReference type="GeneID" id="37030272"/>
<evidence type="ECO:0000313" key="2">
    <source>
        <dbReference type="EMBL" id="PWN25494.1"/>
    </source>
</evidence>
<evidence type="ECO:0000313" key="3">
    <source>
        <dbReference type="Proteomes" id="UP000245884"/>
    </source>
</evidence>
<evidence type="ECO:0000256" key="1">
    <source>
        <dbReference type="SAM" id="SignalP"/>
    </source>
</evidence>
<evidence type="ECO:0008006" key="4">
    <source>
        <dbReference type="Google" id="ProtNLM"/>
    </source>
</evidence>
<dbReference type="EMBL" id="KZ819675">
    <property type="protein sequence ID" value="PWN25494.1"/>
    <property type="molecule type" value="Genomic_DNA"/>
</dbReference>
<reference evidence="2 3" key="1">
    <citation type="journal article" date="2018" name="Mol. Biol. Evol.">
        <title>Broad Genomic Sampling Reveals a Smut Pathogenic Ancestry of the Fungal Clade Ustilaginomycotina.</title>
        <authorList>
            <person name="Kijpornyongpan T."/>
            <person name="Mondo S.J."/>
            <person name="Barry K."/>
            <person name="Sandor L."/>
            <person name="Lee J."/>
            <person name="Lipzen A."/>
            <person name="Pangilinan J."/>
            <person name="LaButti K."/>
            <person name="Hainaut M."/>
            <person name="Henrissat B."/>
            <person name="Grigoriev I.V."/>
            <person name="Spatafora J.W."/>
            <person name="Aime M.C."/>
        </authorList>
    </citation>
    <scope>NUCLEOTIDE SEQUENCE [LARGE SCALE GENOMIC DNA]</scope>
    <source>
        <strain evidence="2 3">MCA 5214</strain>
    </source>
</reference>
<accession>A0A316UKN7</accession>
<dbReference type="RefSeq" id="XP_025360106.1">
    <property type="nucleotide sequence ID" value="XM_025508449.1"/>
</dbReference>
<dbReference type="AlphaFoldDB" id="A0A316UKN7"/>
<protein>
    <recommendedName>
        <fullName evidence="4">Cyanovirin-N domain-containing protein</fullName>
    </recommendedName>
</protein>
<feature type="chain" id="PRO_5016251646" description="Cyanovirin-N domain-containing protein" evidence="1">
    <location>
        <begin position="29"/>
        <end position="178"/>
    </location>
</feature>
<keyword evidence="3" id="KW-1185">Reference proteome</keyword>
<sequence>MLWTPHHLLVAPALFLLAAQLAPQLALADHHVCSWKEGLNSPFEYGYDRSCMAYVAKTASGYADYRCAKEWPTTYGILVADFNVLSPGRLEFAAACGENGYALTKWVSPSCTWIHSMAMCLGRGDPHRPVKEINCFYMARADDCEWPAMFTNDSIPDMVDIWYLPYPEKRELRLGADD</sequence>
<feature type="signal peptide" evidence="1">
    <location>
        <begin position="1"/>
        <end position="28"/>
    </location>
</feature>
<keyword evidence="1" id="KW-0732">Signal</keyword>
<gene>
    <name evidence="2" type="ORF">BDZ90DRAFT_262143</name>
</gene>
<name>A0A316UKN7_9BASI</name>